<name>A0A521E4S8_9BACT</name>
<reference evidence="2 3" key="1">
    <citation type="submission" date="2017-05" db="EMBL/GenBank/DDBJ databases">
        <authorList>
            <person name="Varghese N."/>
            <person name="Submissions S."/>
        </authorList>
    </citation>
    <scope>NUCLEOTIDE SEQUENCE [LARGE SCALE GENOMIC DNA]</scope>
    <source>
        <strain evidence="2 3">DSM 16304</strain>
    </source>
</reference>
<evidence type="ECO:0000313" key="3">
    <source>
        <dbReference type="Proteomes" id="UP000317315"/>
    </source>
</evidence>
<dbReference type="RefSeq" id="WP_185954311.1">
    <property type="nucleotide sequence ID" value="NZ_FXTM01000033.1"/>
</dbReference>
<evidence type="ECO:0000256" key="1">
    <source>
        <dbReference type="SAM" id="Phobius"/>
    </source>
</evidence>
<dbReference type="InterPro" id="IPR045584">
    <property type="entry name" value="Pilin-like"/>
</dbReference>
<dbReference type="Proteomes" id="UP000317315">
    <property type="component" value="Unassembled WGS sequence"/>
</dbReference>
<gene>
    <name evidence="2" type="ORF">SAMN06269117_1339</name>
</gene>
<dbReference type="InterPro" id="IPR012902">
    <property type="entry name" value="N_methyl_site"/>
</dbReference>
<dbReference type="AlphaFoldDB" id="A0A521E4S8"/>
<sequence length="181" mass="21053">MQRSTRLDKGFTLLELLLAVGISAFVLVVSYSFFNFIEKAGRSASENAELQSFIPSIFYLFLRDFNSINTSYGSPQLVRDTDGNVRWLEFFTENCYYFKGVCRVKYWLYKNERENWLIRSEYRINSETSGIDFPVTSRVKEFEVYRLSGGDWVKGVDTNLLKIVLKLNKGGELPLVFKIRS</sequence>
<keyword evidence="3" id="KW-1185">Reference proteome</keyword>
<keyword evidence="1" id="KW-0812">Transmembrane</keyword>
<organism evidence="2 3">
    <name type="scientific">Balnearium lithotrophicum</name>
    <dbReference type="NCBI Taxonomy" id="223788"/>
    <lineage>
        <taxon>Bacteria</taxon>
        <taxon>Pseudomonadati</taxon>
        <taxon>Aquificota</taxon>
        <taxon>Aquificia</taxon>
        <taxon>Desulfurobacteriales</taxon>
        <taxon>Desulfurobacteriaceae</taxon>
        <taxon>Balnearium</taxon>
    </lineage>
</organism>
<keyword evidence="1" id="KW-1133">Transmembrane helix</keyword>
<feature type="transmembrane region" description="Helical" evidence="1">
    <location>
        <begin position="12"/>
        <end position="34"/>
    </location>
</feature>
<dbReference type="Pfam" id="PF07963">
    <property type="entry name" value="N_methyl"/>
    <property type="match status" value="1"/>
</dbReference>
<dbReference type="SUPFAM" id="SSF54523">
    <property type="entry name" value="Pili subunits"/>
    <property type="match status" value="1"/>
</dbReference>
<dbReference type="PROSITE" id="PS00409">
    <property type="entry name" value="PROKAR_NTER_METHYL"/>
    <property type="match status" value="1"/>
</dbReference>
<accession>A0A521E4S8</accession>
<dbReference type="EMBL" id="FXTM01000033">
    <property type="protein sequence ID" value="SMO78943.1"/>
    <property type="molecule type" value="Genomic_DNA"/>
</dbReference>
<protein>
    <submittedName>
        <fullName evidence="2">Prepilin-type N-terminal cleavage/methylation domain-containing protein</fullName>
    </submittedName>
</protein>
<proteinExistence type="predicted"/>
<dbReference type="NCBIfam" id="TIGR02532">
    <property type="entry name" value="IV_pilin_GFxxxE"/>
    <property type="match status" value="1"/>
</dbReference>
<evidence type="ECO:0000313" key="2">
    <source>
        <dbReference type="EMBL" id="SMO78943.1"/>
    </source>
</evidence>
<keyword evidence="1" id="KW-0472">Membrane</keyword>